<keyword evidence="1" id="KW-0430">Lectin</keyword>
<dbReference type="Proteomes" id="UP000015105">
    <property type="component" value="Chromosome 2D"/>
</dbReference>
<reference evidence="4" key="2">
    <citation type="journal article" date="2017" name="Nat. Plants">
        <title>The Aegilops tauschii genome reveals multiple impacts of transposons.</title>
        <authorList>
            <person name="Zhao G."/>
            <person name="Zou C."/>
            <person name="Li K."/>
            <person name="Wang K."/>
            <person name="Li T."/>
            <person name="Gao L."/>
            <person name="Zhang X."/>
            <person name="Wang H."/>
            <person name="Yang Z."/>
            <person name="Liu X."/>
            <person name="Jiang W."/>
            <person name="Mao L."/>
            <person name="Kong X."/>
            <person name="Jiao Y."/>
            <person name="Jia J."/>
        </authorList>
    </citation>
    <scope>NUCLEOTIDE SEQUENCE [LARGE SCALE GENOMIC DNA]</scope>
    <source>
        <strain evidence="4">cv. AL8/78</strain>
    </source>
</reference>
<evidence type="ECO:0000259" key="2">
    <source>
        <dbReference type="Pfam" id="PF01419"/>
    </source>
</evidence>
<evidence type="ECO:0000313" key="3">
    <source>
        <dbReference type="EnsemblPlants" id="AET2Gv21241700.12"/>
    </source>
</evidence>
<dbReference type="Pfam" id="PF01419">
    <property type="entry name" value="Jacalin"/>
    <property type="match status" value="1"/>
</dbReference>
<reference evidence="4" key="1">
    <citation type="journal article" date="2014" name="Science">
        <title>Ancient hybridizations among the ancestral genomes of bread wheat.</title>
        <authorList>
            <consortium name="International Wheat Genome Sequencing Consortium,"/>
            <person name="Marcussen T."/>
            <person name="Sandve S.R."/>
            <person name="Heier L."/>
            <person name="Spannagl M."/>
            <person name="Pfeifer M."/>
            <person name="Jakobsen K.S."/>
            <person name="Wulff B.B."/>
            <person name="Steuernagel B."/>
            <person name="Mayer K.F."/>
            <person name="Olsen O.A."/>
        </authorList>
    </citation>
    <scope>NUCLEOTIDE SEQUENCE [LARGE SCALE GENOMIC DNA]</scope>
    <source>
        <strain evidence="4">cv. AL8/78</strain>
    </source>
</reference>
<sequence length="152" mass="16981">SLQALDVELDCRCATTSEVQAAEDATYLNARHPTFHVSRHFTEDMRCDQEEEIPELETMRVEDAGLARIGPCGEGGGRACDIKVVPQRLESVTIYSGSLVESLVFSYRDHDGKRHTAGPWGSHPGENNDVVSILSLQRFSRKSLERWVLTVH</sequence>
<dbReference type="SUPFAM" id="SSF51101">
    <property type="entry name" value="Mannose-binding lectins"/>
    <property type="match status" value="1"/>
</dbReference>
<dbReference type="InterPro" id="IPR001229">
    <property type="entry name" value="Jacalin-like_lectin_dom"/>
</dbReference>
<keyword evidence="4" id="KW-1185">Reference proteome</keyword>
<reference evidence="3" key="5">
    <citation type="journal article" date="2021" name="G3 (Bethesda)">
        <title>Aegilops tauschii genome assembly Aet v5.0 features greater sequence contiguity and improved annotation.</title>
        <authorList>
            <person name="Wang L."/>
            <person name="Zhu T."/>
            <person name="Rodriguez J.C."/>
            <person name="Deal K.R."/>
            <person name="Dubcovsky J."/>
            <person name="McGuire P.E."/>
            <person name="Lux T."/>
            <person name="Spannagl M."/>
            <person name="Mayer K.F.X."/>
            <person name="Baldrich P."/>
            <person name="Meyers B.C."/>
            <person name="Huo N."/>
            <person name="Gu Y.Q."/>
            <person name="Zhou H."/>
            <person name="Devos K.M."/>
            <person name="Bennetzen J.L."/>
            <person name="Unver T."/>
            <person name="Budak H."/>
            <person name="Gulick P.J."/>
            <person name="Galiba G."/>
            <person name="Kalapos B."/>
            <person name="Nelson D.R."/>
            <person name="Li P."/>
            <person name="You F.M."/>
            <person name="Luo M.C."/>
            <person name="Dvorak J."/>
        </authorList>
    </citation>
    <scope>NUCLEOTIDE SEQUENCE [LARGE SCALE GENOMIC DNA]</scope>
    <source>
        <strain evidence="3">cv. AL8/78</strain>
    </source>
</reference>
<name>A0A453DHE2_AEGTS</name>
<dbReference type="Gramene" id="AET2Gv21241700.12">
    <property type="protein sequence ID" value="AET2Gv21241700.12"/>
    <property type="gene ID" value="AET2Gv21241700"/>
</dbReference>
<accession>A0A453DHE2</accession>
<reference evidence="3" key="4">
    <citation type="submission" date="2019-03" db="UniProtKB">
        <authorList>
            <consortium name="EnsemblPlants"/>
        </authorList>
    </citation>
    <scope>IDENTIFICATION</scope>
</reference>
<reference evidence="3" key="3">
    <citation type="journal article" date="2017" name="Nature">
        <title>Genome sequence of the progenitor of the wheat D genome Aegilops tauschii.</title>
        <authorList>
            <person name="Luo M.C."/>
            <person name="Gu Y.Q."/>
            <person name="Puiu D."/>
            <person name="Wang H."/>
            <person name="Twardziok S.O."/>
            <person name="Deal K.R."/>
            <person name="Huo N."/>
            <person name="Zhu T."/>
            <person name="Wang L."/>
            <person name="Wang Y."/>
            <person name="McGuire P.E."/>
            <person name="Liu S."/>
            <person name="Long H."/>
            <person name="Ramasamy R.K."/>
            <person name="Rodriguez J.C."/>
            <person name="Van S.L."/>
            <person name="Yuan L."/>
            <person name="Wang Z."/>
            <person name="Xia Z."/>
            <person name="Xiao L."/>
            <person name="Anderson O.D."/>
            <person name="Ouyang S."/>
            <person name="Liang Y."/>
            <person name="Zimin A.V."/>
            <person name="Pertea G."/>
            <person name="Qi P."/>
            <person name="Bennetzen J.L."/>
            <person name="Dai X."/>
            <person name="Dawson M.W."/>
            <person name="Muller H.G."/>
            <person name="Kugler K."/>
            <person name="Rivarola-Duarte L."/>
            <person name="Spannagl M."/>
            <person name="Mayer K.F.X."/>
            <person name="Lu F.H."/>
            <person name="Bevan M.W."/>
            <person name="Leroy P."/>
            <person name="Li P."/>
            <person name="You F.M."/>
            <person name="Sun Q."/>
            <person name="Liu Z."/>
            <person name="Lyons E."/>
            <person name="Wicker T."/>
            <person name="Salzberg S.L."/>
            <person name="Devos K.M."/>
            <person name="Dvorak J."/>
        </authorList>
    </citation>
    <scope>NUCLEOTIDE SEQUENCE [LARGE SCALE GENOMIC DNA]</scope>
    <source>
        <strain evidence="3">cv. AL8/78</strain>
    </source>
</reference>
<dbReference type="PANTHER" id="PTHR46506">
    <property type="entry name" value="OS05G0143600 PROTEIN"/>
    <property type="match status" value="1"/>
</dbReference>
<dbReference type="GO" id="GO:0030246">
    <property type="term" value="F:carbohydrate binding"/>
    <property type="evidence" value="ECO:0007669"/>
    <property type="project" value="UniProtKB-KW"/>
</dbReference>
<organism evidence="3 4">
    <name type="scientific">Aegilops tauschii subsp. strangulata</name>
    <name type="common">Goatgrass</name>
    <dbReference type="NCBI Taxonomy" id="200361"/>
    <lineage>
        <taxon>Eukaryota</taxon>
        <taxon>Viridiplantae</taxon>
        <taxon>Streptophyta</taxon>
        <taxon>Embryophyta</taxon>
        <taxon>Tracheophyta</taxon>
        <taxon>Spermatophyta</taxon>
        <taxon>Magnoliopsida</taxon>
        <taxon>Liliopsida</taxon>
        <taxon>Poales</taxon>
        <taxon>Poaceae</taxon>
        <taxon>BOP clade</taxon>
        <taxon>Pooideae</taxon>
        <taxon>Triticodae</taxon>
        <taxon>Triticeae</taxon>
        <taxon>Triticinae</taxon>
        <taxon>Aegilops</taxon>
    </lineage>
</organism>
<evidence type="ECO:0000313" key="4">
    <source>
        <dbReference type="Proteomes" id="UP000015105"/>
    </source>
</evidence>
<dbReference type="EnsemblPlants" id="AET2Gv21241700.12">
    <property type="protein sequence ID" value="AET2Gv21241700.12"/>
    <property type="gene ID" value="AET2Gv21241700"/>
</dbReference>
<evidence type="ECO:0000256" key="1">
    <source>
        <dbReference type="ARBA" id="ARBA00022734"/>
    </source>
</evidence>
<dbReference type="Gene3D" id="2.100.10.30">
    <property type="entry name" value="Jacalin-like lectin domain"/>
    <property type="match status" value="1"/>
</dbReference>
<proteinExistence type="predicted"/>
<protein>
    <recommendedName>
        <fullName evidence="2">Jacalin-type lectin domain-containing protein</fullName>
    </recommendedName>
</protein>
<dbReference type="AlphaFoldDB" id="A0A453DHE2"/>
<dbReference type="InterPro" id="IPR036404">
    <property type="entry name" value="Jacalin-like_lectin_dom_sf"/>
</dbReference>
<feature type="domain" description="Jacalin-type lectin" evidence="2">
    <location>
        <begin position="69"/>
        <end position="128"/>
    </location>
</feature>